<name>A0A1V6RXZ8_9EURO</name>
<organism evidence="1 2">
    <name type="scientific">Penicillium vulpinum</name>
    <dbReference type="NCBI Taxonomy" id="29845"/>
    <lineage>
        <taxon>Eukaryota</taxon>
        <taxon>Fungi</taxon>
        <taxon>Dikarya</taxon>
        <taxon>Ascomycota</taxon>
        <taxon>Pezizomycotina</taxon>
        <taxon>Eurotiomycetes</taxon>
        <taxon>Eurotiomycetidae</taxon>
        <taxon>Eurotiales</taxon>
        <taxon>Aspergillaceae</taxon>
        <taxon>Penicillium</taxon>
    </lineage>
</organism>
<dbReference type="EMBL" id="MDYP01000017">
    <property type="protein sequence ID" value="OQE06647.1"/>
    <property type="molecule type" value="Genomic_DNA"/>
</dbReference>
<keyword evidence="2" id="KW-1185">Reference proteome</keyword>
<comment type="caution">
    <text evidence="1">The sequence shown here is derived from an EMBL/GenBank/DDBJ whole genome shotgun (WGS) entry which is preliminary data.</text>
</comment>
<accession>A0A1V6RXZ8</accession>
<proteinExistence type="predicted"/>
<dbReference type="STRING" id="29845.A0A1V6RXZ8"/>
<gene>
    <name evidence="1" type="ORF">PENVUL_c017G00924</name>
</gene>
<evidence type="ECO:0000313" key="1">
    <source>
        <dbReference type="EMBL" id="OQE06647.1"/>
    </source>
</evidence>
<evidence type="ECO:0000313" key="2">
    <source>
        <dbReference type="Proteomes" id="UP000191518"/>
    </source>
</evidence>
<dbReference type="AlphaFoldDB" id="A0A1V6RXZ8"/>
<reference evidence="2" key="1">
    <citation type="journal article" date="2017" name="Nat. Microbiol.">
        <title>Global analysis of biosynthetic gene clusters reveals vast potential of secondary metabolite production in Penicillium species.</title>
        <authorList>
            <person name="Nielsen J.C."/>
            <person name="Grijseels S."/>
            <person name="Prigent S."/>
            <person name="Ji B."/>
            <person name="Dainat J."/>
            <person name="Nielsen K.F."/>
            <person name="Frisvad J.C."/>
            <person name="Workman M."/>
            <person name="Nielsen J."/>
        </authorList>
    </citation>
    <scope>NUCLEOTIDE SEQUENCE [LARGE SCALE GENOMIC DNA]</scope>
    <source>
        <strain evidence="2">IBT 29486</strain>
    </source>
</reference>
<sequence>MFPPNHNMSDMPYETRLFETRESVMFPIMSSLPTWKHQENITAPDHFNMSTASHSDSSFTLSGEMYNNELYDDSSASWNMDIDMLACNTSKYYGNWSLRVSQSLSYETRGWSDFVLPNMTVDFNTHAANLTMDGDFAAAPYLRSNNSGYPHSGVMSGTTLQGPIQIRFQGVLDAYNSDILDVNSTSPAWLRTVGFGNNSLNIANSLSQGCRLRSALWSALVVPILLAVAVHM</sequence>
<dbReference type="Proteomes" id="UP000191518">
    <property type="component" value="Unassembled WGS sequence"/>
</dbReference>
<protein>
    <submittedName>
        <fullName evidence="1">Uncharacterized protein</fullName>
    </submittedName>
</protein>